<name>A0ABZ1U061_9ACTN</name>
<keyword evidence="4" id="KW-1185">Reference proteome</keyword>
<proteinExistence type="predicted"/>
<organism evidence="3 4">
    <name type="scientific">Kitasatospora purpeofusca</name>
    <dbReference type="NCBI Taxonomy" id="67352"/>
    <lineage>
        <taxon>Bacteria</taxon>
        <taxon>Bacillati</taxon>
        <taxon>Actinomycetota</taxon>
        <taxon>Actinomycetes</taxon>
        <taxon>Kitasatosporales</taxon>
        <taxon>Streptomycetaceae</taxon>
        <taxon>Kitasatospora</taxon>
    </lineage>
</organism>
<feature type="transmembrane region" description="Helical" evidence="2">
    <location>
        <begin position="33"/>
        <end position="51"/>
    </location>
</feature>
<reference evidence="3" key="1">
    <citation type="submission" date="2022-10" db="EMBL/GenBank/DDBJ databases">
        <title>The complete genomes of actinobacterial strains from the NBC collection.</title>
        <authorList>
            <person name="Joergensen T.S."/>
            <person name="Alvarez Arevalo M."/>
            <person name="Sterndorff E.B."/>
            <person name="Faurdal D."/>
            <person name="Vuksanovic O."/>
            <person name="Mourched A.-S."/>
            <person name="Charusanti P."/>
            <person name="Shaw S."/>
            <person name="Blin K."/>
            <person name="Weber T."/>
        </authorList>
    </citation>
    <scope>NUCLEOTIDE SEQUENCE</scope>
    <source>
        <strain evidence="3">NBC_00222</strain>
    </source>
</reference>
<evidence type="ECO:0000256" key="2">
    <source>
        <dbReference type="SAM" id="Phobius"/>
    </source>
</evidence>
<evidence type="ECO:0000256" key="1">
    <source>
        <dbReference type="SAM" id="MobiDB-lite"/>
    </source>
</evidence>
<feature type="transmembrane region" description="Helical" evidence="2">
    <location>
        <begin position="57"/>
        <end position="77"/>
    </location>
</feature>
<feature type="compositionally biased region" description="Basic residues" evidence="1">
    <location>
        <begin position="87"/>
        <end position="110"/>
    </location>
</feature>
<keyword evidence="2" id="KW-0812">Transmembrane</keyword>
<evidence type="ECO:0000313" key="3">
    <source>
        <dbReference type="EMBL" id="WUQ84428.1"/>
    </source>
</evidence>
<protein>
    <submittedName>
        <fullName evidence="3">Uncharacterized protein</fullName>
    </submittedName>
</protein>
<accession>A0ABZ1U061</accession>
<keyword evidence="2" id="KW-0472">Membrane</keyword>
<dbReference type="RefSeq" id="WP_328955288.1">
    <property type="nucleotide sequence ID" value="NZ_CP108110.1"/>
</dbReference>
<feature type="region of interest" description="Disordered" evidence="1">
    <location>
        <begin position="83"/>
        <end position="110"/>
    </location>
</feature>
<feature type="transmembrane region" description="Helical" evidence="2">
    <location>
        <begin position="6"/>
        <end position="26"/>
    </location>
</feature>
<dbReference type="Proteomes" id="UP001432222">
    <property type="component" value="Chromosome"/>
</dbReference>
<sequence length="110" mass="11251">MLVETVAFALVGLIVGTAALLSLAAYFPAGRALTLGTALGSALLTGVIAHFTMDGRYPAASIAISAAASALLTSVLARPDLAAGRAPAHRHRQHRTGGHRAGAHRRHRPA</sequence>
<evidence type="ECO:0000313" key="4">
    <source>
        <dbReference type="Proteomes" id="UP001432222"/>
    </source>
</evidence>
<gene>
    <name evidence="3" type="ORF">OHA16_16505</name>
</gene>
<dbReference type="EMBL" id="CP108110">
    <property type="protein sequence ID" value="WUQ84428.1"/>
    <property type="molecule type" value="Genomic_DNA"/>
</dbReference>
<keyword evidence="2" id="KW-1133">Transmembrane helix</keyword>